<organism evidence="7 8">
    <name type="scientific">Candidatus Kuenenbacteria bacterium HGW-Kuenenbacteria-1</name>
    <dbReference type="NCBI Taxonomy" id="2013812"/>
    <lineage>
        <taxon>Bacteria</taxon>
        <taxon>Candidatus Kueneniibacteriota</taxon>
    </lineage>
</organism>
<comment type="similarity">
    <text evidence="1">Belongs to the UDPGP type 2 family.</text>
</comment>
<dbReference type="AlphaFoldDB" id="A0A2N1UN09"/>
<dbReference type="GO" id="GO:0006011">
    <property type="term" value="P:UDP-alpha-D-glucose metabolic process"/>
    <property type="evidence" value="ECO:0007669"/>
    <property type="project" value="InterPro"/>
</dbReference>
<dbReference type="InterPro" id="IPR005771">
    <property type="entry name" value="GalU_uridylyltTrfase_bac/arc"/>
</dbReference>
<keyword evidence="4 7" id="KW-0548">Nucleotidyltransferase</keyword>
<dbReference type="Proteomes" id="UP000233414">
    <property type="component" value="Unassembled WGS sequence"/>
</dbReference>
<reference evidence="7 8" key="1">
    <citation type="journal article" date="2017" name="ISME J.">
        <title>Potential for microbial H2 and metal transformations associated with novel bacteria and archaea in deep terrestrial subsurface sediments.</title>
        <authorList>
            <person name="Hernsdorf A.W."/>
            <person name="Amano Y."/>
            <person name="Miyakawa K."/>
            <person name="Ise K."/>
            <person name="Suzuki Y."/>
            <person name="Anantharaman K."/>
            <person name="Probst A."/>
            <person name="Burstein D."/>
            <person name="Thomas B.C."/>
            <person name="Banfield J.F."/>
        </authorList>
    </citation>
    <scope>NUCLEOTIDE SEQUENCE [LARGE SCALE GENOMIC DNA]</scope>
    <source>
        <strain evidence="7">HGW-Kuenenbacteria-1</strain>
    </source>
</reference>
<dbReference type="PANTHER" id="PTHR43197">
    <property type="entry name" value="UTP--GLUCOSE-1-PHOSPHATE URIDYLYLTRANSFERASE"/>
    <property type="match status" value="1"/>
</dbReference>
<evidence type="ECO:0000256" key="2">
    <source>
        <dbReference type="ARBA" id="ARBA00012415"/>
    </source>
</evidence>
<evidence type="ECO:0000313" key="7">
    <source>
        <dbReference type="EMBL" id="PKL72169.1"/>
    </source>
</evidence>
<dbReference type="EMBL" id="PGYQ01000014">
    <property type="protein sequence ID" value="PKL72169.1"/>
    <property type="molecule type" value="Genomic_DNA"/>
</dbReference>
<accession>A0A2N1UN09</accession>
<dbReference type="InterPro" id="IPR029044">
    <property type="entry name" value="Nucleotide-diphossugar_trans"/>
</dbReference>
<protein>
    <recommendedName>
        <fullName evidence="2">UTP--glucose-1-phosphate uridylyltransferase</fullName>
        <ecNumber evidence="2">2.7.7.9</ecNumber>
    </recommendedName>
</protein>
<evidence type="ECO:0000256" key="1">
    <source>
        <dbReference type="ARBA" id="ARBA00006890"/>
    </source>
</evidence>
<feature type="domain" description="Nucleotidyl transferase" evidence="6">
    <location>
        <begin position="6"/>
        <end position="268"/>
    </location>
</feature>
<dbReference type="PANTHER" id="PTHR43197:SF1">
    <property type="entry name" value="UTP--GLUCOSE-1-PHOSPHATE URIDYLYLTRANSFERASE"/>
    <property type="match status" value="1"/>
</dbReference>
<proteinExistence type="inferred from homology"/>
<dbReference type="GO" id="GO:0003983">
    <property type="term" value="F:UTP:glucose-1-phosphate uridylyltransferase activity"/>
    <property type="evidence" value="ECO:0007669"/>
    <property type="project" value="UniProtKB-EC"/>
</dbReference>
<dbReference type="EC" id="2.7.7.9" evidence="2"/>
<evidence type="ECO:0000256" key="4">
    <source>
        <dbReference type="ARBA" id="ARBA00022695"/>
    </source>
</evidence>
<comment type="caution">
    <text evidence="7">The sequence shown here is derived from an EMBL/GenBank/DDBJ whole genome shotgun (WGS) entry which is preliminary data.</text>
</comment>
<sequence>MQKIRKAIVAVAGTSTRFLPAAKSMPKQMFPIIDKPIIQLVVEELVEAGIEDIILVTTWNKKPLEDYFDRNWALEHELEKAGKERHLKEIIKIAEMANFIYVNQKGPYGNGTPILSAASLVKNEPFIFAFGDDLVKSKTSFTKQMIEDYNKTGHLIMGVQKVPKQEVDRYGIVKLKENTMQIEDIIEKPSIKEAPSQFAEFGRMILNQDIINILKKTSLGKNNELWIIDAIHKYLKKGGEFYAKKVENGEWLTTGDPFNYLKAILKYTADRKDMDKNLIKEIKKLSKKL</sequence>
<dbReference type="Gene3D" id="3.90.550.10">
    <property type="entry name" value="Spore Coat Polysaccharide Biosynthesis Protein SpsA, Chain A"/>
    <property type="match status" value="1"/>
</dbReference>
<evidence type="ECO:0000256" key="3">
    <source>
        <dbReference type="ARBA" id="ARBA00022679"/>
    </source>
</evidence>
<keyword evidence="3 7" id="KW-0808">Transferase</keyword>
<evidence type="ECO:0000259" key="6">
    <source>
        <dbReference type="Pfam" id="PF00483"/>
    </source>
</evidence>
<dbReference type="SUPFAM" id="SSF53448">
    <property type="entry name" value="Nucleotide-diphospho-sugar transferases"/>
    <property type="match status" value="1"/>
</dbReference>
<comment type="catalytic activity">
    <reaction evidence="5">
        <text>alpha-D-glucose 1-phosphate + UTP + H(+) = UDP-alpha-D-glucose + diphosphate</text>
        <dbReference type="Rhea" id="RHEA:19889"/>
        <dbReference type="ChEBI" id="CHEBI:15378"/>
        <dbReference type="ChEBI" id="CHEBI:33019"/>
        <dbReference type="ChEBI" id="CHEBI:46398"/>
        <dbReference type="ChEBI" id="CHEBI:58601"/>
        <dbReference type="ChEBI" id="CHEBI:58885"/>
        <dbReference type="EC" id="2.7.7.9"/>
    </reaction>
</comment>
<dbReference type="Pfam" id="PF00483">
    <property type="entry name" value="NTP_transferase"/>
    <property type="match status" value="1"/>
</dbReference>
<name>A0A2N1UN09_9BACT</name>
<evidence type="ECO:0000313" key="8">
    <source>
        <dbReference type="Proteomes" id="UP000233414"/>
    </source>
</evidence>
<evidence type="ECO:0000256" key="5">
    <source>
        <dbReference type="ARBA" id="ARBA00048128"/>
    </source>
</evidence>
<gene>
    <name evidence="7" type="ORF">CVV26_02765</name>
</gene>
<dbReference type="InterPro" id="IPR005835">
    <property type="entry name" value="NTP_transferase_dom"/>
</dbReference>